<dbReference type="AlphaFoldDB" id="A0A0C9Y3S7"/>
<dbReference type="HOGENOM" id="CLU_2503883_0_0_1"/>
<sequence>MRWRELDPQTWWRFAQRAWWKLAPPARRPGPPPDQTTQRPFTSLGCLHKAGGVVSFQPPSSLYASSYQPSVFQSSLSSLPPSSSRL</sequence>
<dbReference type="Proteomes" id="UP000054477">
    <property type="component" value="Unassembled WGS sequence"/>
</dbReference>
<organism evidence="2 3">
    <name type="scientific">Laccaria amethystina LaAM-08-1</name>
    <dbReference type="NCBI Taxonomy" id="1095629"/>
    <lineage>
        <taxon>Eukaryota</taxon>
        <taxon>Fungi</taxon>
        <taxon>Dikarya</taxon>
        <taxon>Basidiomycota</taxon>
        <taxon>Agaricomycotina</taxon>
        <taxon>Agaricomycetes</taxon>
        <taxon>Agaricomycetidae</taxon>
        <taxon>Agaricales</taxon>
        <taxon>Agaricineae</taxon>
        <taxon>Hydnangiaceae</taxon>
        <taxon>Laccaria</taxon>
    </lineage>
</organism>
<accession>A0A0C9Y3S7</accession>
<name>A0A0C9Y3S7_9AGAR</name>
<protein>
    <submittedName>
        <fullName evidence="2">Unplaced genomic scaffold K443scaffold_31, whole genome shotgun sequence</fullName>
    </submittedName>
</protein>
<reference evidence="3" key="2">
    <citation type="submission" date="2015-01" db="EMBL/GenBank/DDBJ databases">
        <title>Evolutionary Origins and Diversification of the Mycorrhizal Mutualists.</title>
        <authorList>
            <consortium name="DOE Joint Genome Institute"/>
            <consortium name="Mycorrhizal Genomics Consortium"/>
            <person name="Kohler A."/>
            <person name="Kuo A."/>
            <person name="Nagy L.G."/>
            <person name="Floudas D."/>
            <person name="Copeland A."/>
            <person name="Barry K.W."/>
            <person name="Cichocki N."/>
            <person name="Veneault-Fourrey C."/>
            <person name="LaButti K."/>
            <person name="Lindquist E.A."/>
            <person name="Lipzen A."/>
            <person name="Lundell T."/>
            <person name="Morin E."/>
            <person name="Murat C."/>
            <person name="Riley R."/>
            <person name="Ohm R."/>
            <person name="Sun H."/>
            <person name="Tunlid A."/>
            <person name="Henrissat B."/>
            <person name="Grigoriev I.V."/>
            <person name="Hibbett D.S."/>
            <person name="Martin F."/>
        </authorList>
    </citation>
    <scope>NUCLEOTIDE SEQUENCE [LARGE SCALE GENOMIC DNA]</scope>
    <source>
        <strain evidence="3">LaAM-08-1</strain>
    </source>
</reference>
<gene>
    <name evidence="2" type="ORF">K443DRAFT_645540</name>
</gene>
<evidence type="ECO:0000313" key="2">
    <source>
        <dbReference type="EMBL" id="KIK04757.1"/>
    </source>
</evidence>
<dbReference type="EMBL" id="KN838566">
    <property type="protein sequence ID" value="KIK04757.1"/>
    <property type="molecule type" value="Genomic_DNA"/>
</dbReference>
<reference evidence="2 3" key="1">
    <citation type="submission" date="2014-04" db="EMBL/GenBank/DDBJ databases">
        <authorList>
            <consortium name="DOE Joint Genome Institute"/>
            <person name="Kuo A."/>
            <person name="Kohler A."/>
            <person name="Nagy L.G."/>
            <person name="Floudas D."/>
            <person name="Copeland A."/>
            <person name="Barry K.W."/>
            <person name="Cichocki N."/>
            <person name="Veneault-Fourrey C."/>
            <person name="LaButti K."/>
            <person name="Lindquist E.A."/>
            <person name="Lipzen A."/>
            <person name="Lundell T."/>
            <person name="Morin E."/>
            <person name="Murat C."/>
            <person name="Sun H."/>
            <person name="Tunlid A."/>
            <person name="Henrissat B."/>
            <person name="Grigoriev I.V."/>
            <person name="Hibbett D.S."/>
            <person name="Martin F."/>
            <person name="Nordberg H.P."/>
            <person name="Cantor M.N."/>
            <person name="Hua S.X."/>
        </authorList>
    </citation>
    <scope>NUCLEOTIDE SEQUENCE [LARGE SCALE GENOMIC DNA]</scope>
    <source>
        <strain evidence="2 3">LaAM-08-1</strain>
    </source>
</reference>
<evidence type="ECO:0000313" key="3">
    <source>
        <dbReference type="Proteomes" id="UP000054477"/>
    </source>
</evidence>
<proteinExistence type="predicted"/>
<keyword evidence="3" id="KW-1185">Reference proteome</keyword>
<feature type="non-terminal residue" evidence="2">
    <location>
        <position position="86"/>
    </location>
</feature>
<evidence type="ECO:0000256" key="1">
    <source>
        <dbReference type="SAM" id="MobiDB-lite"/>
    </source>
</evidence>
<feature type="region of interest" description="Disordered" evidence="1">
    <location>
        <begin position="23"/>
        <end position="42"/>
    </location>
</feature>